<comment type="caution">
    <text evidence="2">The sequence shown here is derived from an EMBL/GenBank/DDBJ whole genome shotgun (WGS) entry which is preliminary data.</text>
</comment>
<keyword evidence="3" id="KW-1185">Reference proteome</keyword>
<evidence type="ECO:0000256" key="1">
    <source>
        <dbReference type="SAM" id="MobiDB-lite"/>
    </source>
</evidence>
<evidence type="ECO:0000313" key="2">
    <source>
        <dbReference type="EMBL" id="GAA2060767.1"/>
    </source>
</evidence>
<dbReference type="EMBL" id="BAAANQ010000010">
    <property type="protein sequence ID" value="GAA2060767.1"/>
    <property type="molecule type" value="Genomic_DNA"/>
</dbReference>
<accession>A0ABP5H201</accession>
<reference evidence="3" key="1">
    <citation type="journal article" date="2019" name="Int. J. Syst. Evol. Microbiol.">
        <title>The Global Catalogue of Microorganisms (GCM) 10K type strain sequencing project: providing services to taxonomists for standard genome sequencing and annotation.</title>
        <authorList>
            <consortium name="The Broad Institute Genomics Platform"/>
            <consortium name="The Broad Institute Genome Sequencing Center for Infectious Disease"/>
            <person name="Wu L."/>
            <person name="Ma J."/>
        </authorList>
    </citation>
    <scope>NUCLEOTIDE SEQUENCE [LARGE SCALE GENOMIC DNA]</scope>
    <source>
        <strain evidence="3">JCM 14549</strain>
    </source>
</reference>
<gene>
    <name evidence="2" type="ORF">GCM10009757_43450</name>
</gene>
<protein>
    <submittedName>
        <fullName evidence="2">Uncharacterized protein</fullName>
    </submittedName>
</protein>
<sequence>MRVVEQNEAGGVGSEENPGEDEERNGRQSDAAAKAGQNRGGDEGATHGKQSVSMSHGRHLGGVTVGNGRKPMRAGVVKWMSPPGRPDVSVK</sequence>
<feature type="region of interest" description="Disordered" evidence="1">
    <location>
        <begin position="1"/>
        <end position="91"/>
    </location>
</feature>
<evidence type="ECO:0000313" key="3">
    <source>
        <dbReference type="Proteomes" id="UP001403094"/>
    </source>
</evidence>
<dbReference type="Proteomes" id="UP001403094">
    <property type="component" value="Unassembled WGS sequence"/>
</dbReference>
<organism evidence="2 3">
    <name type="scientific">Streptomyces cheonanensis</name>
    <dbReference type="NCBI Taxonomy" id="312720"/>
    <lineage>
        <taxon>Bacteria</taxon>
        <taxon>Bacillati</taxon>
        <taxon>Actinomycetota</taxon>
        <taxon>Actinomycetes</taxon>
        <taxon>Kitasatosporales</taxon>
        <taxon>Streptomycetaceae</taxon>
        <taxon>Streptomyces</taxon>
    </lineage>
</organism>
<proteinExistence type="predicted"/>
<name>A0ABP5H201_9ACTN</name>